<dbReference type="AlphaFoldDB" id="F7NG96"/>
<dbReference type="InterPro" id="IPR018658">
    <property type="entry name" value="DUF2089"/>
</dbReference>
<evidence type="ECO:0000313" key="3">
    <source>
        <dbReference type="EMBL" id="EGO65014.1"/>
    </source>
</evidence>
<name>F7NG96_9FIRM</name>
<dbReference type="EMBL" id="AFGF01000040">
    <property type="protein sequence ID" value="EGO65014.1"/>
    <property type="molecule type" value="Genomic_DNA"/>
</dbReference>
<feature type="domain" description="DUF2089" evidence="1">
    <location>
        <begin position="42"/>
        <end position="88"/>
    </location>
</feature>
<organism evidence="3 4">
    <name type="scientific">Acetonema longum DSM 6540</name>
    <dbReference type="NCBI Taxonomy" id="1009370"/>
    <lineage>
        <taxon>Bacteria</taxon>
        <taxon>Bacillati</taxon>
        <taxon>Bacillota</taxon>
        <taxon>Negativicutes</taxon>
        <taxon>Acetonemataceae</taxon>
        <taxon>Acetonema</taxon>
    </lineage>
</organism>
<sequence>MRHKLLHCCPVCQQEMAITKLECSHCNTKIEGEFEPCKFCRLPSDQMEFLEVFLQCRGNLKDIEKGLGISYPTIRNRLDTVLRNLGYQDTKEEPQVEQSYRQEILESLEKGEITTVEATLRLRKLKK</sequence>
<dbReference type="Proteomes" id="UP000003240">
    <property type="component" value="Unassembled WGS sequence"/>
</dbReference>
<evidence type="ECO:0000259" key="1">
    <source>
        <dbReference type="Pfam" id="PF09862"/>
    </source>
</evidence>
<protein>
    <recommendedName>
        <fullName evidence="5">DUF2089 domain-containing protein</fullName>
    </recommendedName>
</protein>
<comment type="caution">
    <text evidence="3">The sequence shown here is derived from an EMBL/GenBank/DDBJ whole genome shotgun (WGS) entry which is preliminary data.</text>
</comment>
<reference evidence="3 4" key="1">
    <citation type="journal article" date="2011" name="EMBO J.">
        <title>Structural diversity of bacterial flagellar motors.</title>
        <authorList>
            <person name="Chen S."/>
            <person name="Beeby M."/>
            <person name="Murphy G.E."/>
            <person name="Leadbetter J.R."/>
            <person name="Hendrixson D.R."/>
            <person name="Briegel A."/>
            <person name="Li Z."/>
            <person name="Shi J."/>
            <person name="Tocheva E.I."/>
            <person name="Muller A."/>
            <person name="Dobro M.J."/>
            <person name="Jensen G.J."/>
        </authorList>
    </citation>
    <scope>NUCLEOTIDE SEQUENCE [LARGE SCALE GENOMIC DNA]</scope>
    <source>
        <strain evidence="3 4">DSM 6540</strain>
    </source>
</reference>
<dbReference type="Pfam" id="PF09862">
    <property type="entry name" value="DUF2089"/>
    <property type="match status" value="1"/>
</dbReference>
<proteinExistence type="predicted"/>
<dbReference type="OrthoDB" id="9797643at2"/>
<dbReference type="Pfam" id="PF22747">
    <property type="entry name" value="Zn_ribbon_DUF2089"/>
    <property type="match status" value="1"/>
</dbReference>
<accession>F7NG96</accession>
<keyword evidence="4" id="KW-1185">Reference proteome</keyword>
<evidence type="ECO:0000313" key="4">
    <source>
        <dbReference type="Proteomes" id="UP000003240"/>
    </source>
</evidence>
<evidence type="ECO:0008006" key="5">
    <source>
        <dbReference type="Google" id="ProtNLM"/>
    </source>
</evidence>
<dbReference type="RefSeq" id="WP_004093571.1">
    <property type="nucleotide sequence ID" value="NZ_AFGF01000040.1"/>
</dbReference>
<feature type="domain" description="DUF2089" evidence="2">
    <location>
        <begin position="9"/>
        <end position="40"/>
    </location>
</feature>
<gene>
    <name evidence="3" type="ORF">ALO_05413</name>
</gene>
<dbReference type="eggNOG" id="COG3877">
    <property type="taxonomic scope" value="Bacteria"/>
</dbReference>
<dbReference type="STRING" id="1009370.ALO_05413"/>
<dbReference type="InterPro" id="IPR053957">
    <property type="entry name" value="DUF2089_Zn_ribbon"/>
</dbReference>
<evidence type="ECO:0000259" key="2">
    <source>
        <dbReference type="Pfam" id="PF22747"/>
    </source>
</evidence>